<dbReference type="EMBL" id="JAUEPP010000007">
    <property type="protein sequence ID" value="KAK3338778.1"/>
    <property type="molecule type" value="Genomic_DNA"/>
</dbReference>
<evidence type="ECO:0000313" key="2">
    <source>
        <dbReference type="EMBL" id="KAK3338778.1"/>
    </source>
</evidence>
<dbReference type="GeneID" id="87866972"/>
<feature type="region of interest" description="Disordered" evidence="1">
    <location>
        <begin position="211"/>
        <end position="273"/>
    </location>
</feature>
<proteinExistence type="predicted"/>
<feature type="region of interest" description="Disordered" evidence="1">
    <location>
        <begin position="297"/>
        <end position="353"/>
    </location>
</feature>
<dbReference type="Proteomes" id="UP001278500">
    <property type="component" value="Unassembled WGS sequence"/>
</dbReference>
<feature type="compositionally biased region" description="Polar residues" evidence="1">
    <location>
        <begin position="211"/>
        <end position="224"/>
    </location>
</feature>
<organism evidence="2 3">
    <name type="scientific">Neurospora tetraspora</name>
    <dbReference type="NCBI Taxonomy" id="94610"/>
    <lineage>
        <taxon>Eukaryota</taxon>
        <taxon>Fungi</taxon>
        <taxon>Dikarya</taxon>
        <taxon>Ascomycota</taxon>
        <taxon>Pezizomycotina</taxon>
        <taxon>Sordariomycetes</taxon>
        <taxon>Sordariomycetidae</taxon>
        <taxon>Sordariales</taxon>
        <taxon>Sordariaceae</taxon>
        <taxon>Neurospora</taxon>
    </lineage>
</organism>
<evidence type="ECO:0000256" key="1">
    <source>
        <dbReference type="SAM" id="MobiDB-lite"/>
    </source>
</evidence>
<name>A0AAE0MN77_9PEZI</name>
<reference evidence="2" key="2">
    <citation type="submission" date="2023-06" db="EMBL/GenBank/DDBJ databases">
        <authorList>
            <consortium name="Lawrence Berkeley National Laboratory"/>
            <person name="Haridas S."/>
            <person name="Hensen N."/>
            <person name="Bonometti L."/>
            <person name="Westerberg I."/>
            <person name="Brannstrom I.O."/>
            <person name="Guillou S."/>
            <person name="Cros-Aarteil S."/>
            <person name="Calhoun S."/>
            <person name="Kuo A."/>
            <person name="Mondo S."/>
            <person name="Pangilinan J."/>
            <person name="Riley R."/>
            <person name="Labutti K."/>
            <person name="Andreopoulos B."/>
            <person name="Lipzen A."/>
            <person name="Chen C."/>
            <person name="Yanf M."/>
            <person name="Daum C."/>
            <person name="Ng V."/>
            <person name="Clum A."/>
            <person name="Steindorff A."/>
            <person name="Ohm R."/>
            <person name="Martin F."/>
            <person name="Silar P."/>
            <person name="Natvig D."/>
            <person name="Lalanne C."/>
            <person name="Gautier V."/>
            <person name="Ament-Velasquez S.L."/>
            <person name="Kruys A."/>
            <person name="Hutchinson M.I."/>
            <person name="Powell A.J."/>
            <person name="Barry K."/>
            <person name="Miller A.N."/>
            <person name="Grigoriev I.V."/>
            <person name="Debuchy R."/>
            <person name="Gladieux P."/>
            <person name="Thoren M.H."/>
            <person name="Johannesson H."/>
        </authorList>
    </citation>
    <scope>NUCLEOTIDE SEQUENCE</scope>
    <source>
        <strain evidence="2">CBS 560.94</strain>
    </source>
</reference>
<sequence>MADNEVPFLEVWWDIILQIQNNLVAPQGHVKPLREIKAIEPWHENHDLFAFRAYDWLELHHLCKTSEAAIRGIALTYPNKQSVVEGLAEHELKVVQKRTRDMELVADITFKGIMKSKAEFWVKETILMAKSEPPARPEAGIEEPLQDSEAHVRDDNKQDEGASEDKHASEQEDRGEEAQVPEAFYLQAKNLPVAEHPAVNAARNLSALNTTAASDQPSPTSQNIPEFKNAAAGGSENSALEEAPSQLTSSMHISRNPNISGREQVNHDPAPPVLPEELLVYNYPPPPGFPGVGGPVDQRHNGPAHGAYIQTPSTINDNDLPTPEGSFTGHDRFMQTEREAHPVGDSRKKRRIH</sequence>
<feature type="compositionally biased region" description="Polar residues" evidence="1">
    <location>
        <begin position="245"/>
        <end position="263"/>
    </location>
</feature>
<feature type="compositionally biased region" description="Basic and acidic residues" evidence="1">
    <location>
        <begin position="329"/>
        <end position="346"/>
    </location>
</feature>
<protein>
    <submittedName>
        <fullName evidence="2">Uncharacterized protein</fullName>
    </submittedName>
</protein>
<reference evidence="2" key="1">
    <citation type="journal article" date="2023" name="Mol. Phylogenet. Evol.">
        <title>Genome-scale phylogeny and comparative genomics of the fungal order Sordariales.</title>
        <authorList>
            <person name="Hensen N."/>
            <person name="Bonometti L."/>
            <person name="Westerberg I."/>
            <person name="Brannstrom I.O."/>
            <person name="Guillou S."/>
            <person name="Cros-Aarteil S."/>
            <person name="Calhoun S."/>
            <person name="Haridas S."/>
            <person name="Kuo A."/>
            <person name="Mondo S."/>
            <person name="Pangilinan J."/>
            <person name="Riley R."/>
            <person name="LaButti K."/>
            <person name="Andreopoulos B."/>
            <person name="Lipzen A."/>
            <person name="Chen C."/>
            <person name="Yan M."/>
            <person name="Daum C."/>
            <person name="Ng V."/>
            <person name="Clum A."/>
            <person name="Steindorff A."/>
            <person name="Ohm R.A."/>
            <person name="Martin F."/>
            <person name="Silar P."/>
            <person name="Natvig D.O."/>
            <person name="Lalanne C."/>
            <person name="Gautier V."/>
            <person name="Ament-Velasquez S.L."/>
            <person name="Kruys A."/>
            <person name="Hutchinson M.I."/>
            <person name="Powell A.J."/>
            <person name="Barry K."/>
            <person name="Miller A.N."/>
            <person name="Grigoriev I.V."/>
            <person name="Debuchy R."/>
            <person name="Gladieux P."/>
            <person name="Hiltunen Thoren M."/>
            <person name="Johannesson H."/>
        </authorList>
    </citation>
    <scope>NUCLEOTIDE SEQUENCE</scope>
    <source>
        <strain evidence="2">CBS 560.94</strain>
    </source>
</reference>
<feature type="region of interest" description="Disordered" evidence="1">
    <location>
        <begin position="132"/>
        <end position="178"/>
    </location>
</feature>
<feature type="compositionally biased region" description="Basic and acidic residues" evidence="1">
    <location>
        <begin position="148"/>
        <end position="172"/>
    </location>
</feature>
<feature type="compositionally biased region" description="Polar residues" evidence="1">
    <location>
        <begin position="310"/>
        <end position="319"/>
    </location>
</feature>
<keyword evidence="3" id="KW-1185">Reference proteome</keyword>
<accession>A0AAE0MN77</accession>
<gene>
    <name evidence="2" type="ORF">B0H65DRAFT_551554</name>
</gene>
<comment type="caution">
    <text evidence="2">The sequence shown here is derived from an EMBL/GenBank/DDBJ whole genome shotgun (WGS) entry which is preliminary data.</text>
</comment>
<dbReference type="AlphaFoldDB" id="A0AAE0MN77"/>
<evidence type="ECO:0000313" key="3">
    <source>
        <dbReference type="Proteomes" id="UP001278500"/>
    </source>
</evidence>
<dbReference type="RefSeq" id="XP_062678138.1">
    <property type="nucleotide sequence ID" value="XM_062829818.1"/>
</dbReference>